<feature type="transmembrane region" description="Helical" evidence="1">
    <location>
        <begin position="86"/>
        <end position="112"/>
    </location>
</feature>
<keyword evidence="3" id="KW-1185">Reference proteome</keyword>
<dbReference type="EMBL" id="JABFAB010000001">
    <property type="protein sequence ID" value="MBA0640507.1"/>
    <property type="molecule type" value="Genomic_DNA"/>
</dbReference>
<gene>
    <name evidence="2" type="ORF">Goklo_023437</name>
</gene>
<dbReference type="Proteomes" id="UP000593573">
    <property type="component" value="Unassembled WGS sequence"/>
</dbReference>
<comment type="caution">
    <text evidence="2">The sequence shown here is derived from an EMBL/GenBank/DDBJ whole genome shotgun (WGS) entry which is preliminary data.</text>
</comment>
<proteinExistence type="predicted"/>
<dbReference type="OrthoDB" id="978193at2759"/>
<protein>
    <recommendedName>
        <fullName evidence="4">Transmembrane protein</fullName>
    </recommendedName>
</protein>
<evidence type="ECO:0008006" key="4">
    <source>
        <dbReference type="Google" id="ProtNLM"/>
    </source>
</evidence>
<keyword evidence="1" id="KW-0472">Membrane</keyword>
<dbReference type="AlphaFoldDB" id="A0A7J8TQN7"/>
<keyword evidence="1" id="KW-1133">Transmembrane helix</keyword>
<evidence type="ECO:0000313" key="2">
    <source>
        <dbReference type="EMBL" id="MBA0640507.1"/>
    </source>
</evidence>
<keyword evidence="1" id="KW-0812">Transmembrane</keyword>
<reference evidence="2 3" key="1">
    <citation type="journal article" date="2019" name="Genome Biol. Evol.">
        <title>Insights into the evolution of the New World diploid cottons (Gossypium, subgenus Houzingenia) based on genome sequencing.</title>
        <authorList>
            <person name="Grover C.E."/>
            <person name="Arick M.A. 2nd"/>
            <person name="Thrash A."/>
            <person name="Conover J.L."/>
            <person name="Sanders W.S."/>
            <person name="Peterson D.G."/>
            <person name="Frelichowski J.E."/>
            <person name="Scheffler J.A."/>
            <person name="Scheffler B.E."/>
            <person name="Wendel J.F."/>
        </authorList>
    </citation>
    <scope>NUCLEOTIDE SEQUENCE [LARGE SCALE GENOMIC DNA]</scope>
    <source>
        <strain evidence="2">57</strain>
        <tissue evidence="2">Leaf</tissue>
    </source>
</reference>
<evidence type="ECO:0000256" key="1">
    <source>
        <dbReference type="SAM" id="Phobius"/>
    </source>
</evidence>
<evidence type="ECO:0000313" key="3">
    <source>
        <dbReference type="Proteomes" id="UP000593573"/>
    </source>
</evidence>
<feature type="transmembrane region" description="Helical" evidence="1">
    <location>
        <begin position="56"/>
        <end position="74"/>
    </location>
</feature>
<feature type="non-terminal residue" evidence="2">
    <location>
        <position position="1"/>
    </location>
</feature>
<accession>A0A7J8TQN7</accession>
<organism evidence="2 3">
    <name type="scientific">Gossypium klotzschianum</name>
    <dbReference type="NCBI Taxonomy" id="34286"/>
    <lineage>
        <taxon>Eukaryota</taxon>
        <taxon>Viridiplantae</taxon>
        <taxon>Streptophyta</taxon>
        <taxon>Embryophyta</taxon>
        <taxon>Tracheophyta</taxon>
        <taxon>Spermatophyta</taxon>
        <taxon>Magnoliopsida</taxon>
        <taxon>eudicotyledons</taxon>
        <taxon>Gunneridae</taxon>
        <taxon>Pentapetalae</taxon>
        <taxon>rosids</taxon>
        <taxon>malvids</taxon>
        <taxon>Malvales</taxon>
        <taxon>Malvaceae</taxon>
        <taxon>Malvoideae</taxon>
        <taxon>Gossypium</taxon>
    </lineage>
</organism>
<name>A0A7J8TQN7_9ROSI</name>
<feature type="non-terminal residue" evidence="2">
    <location>
        <position position="192"/>
    </location>
</feature>
<sequence length="192" mass="22094">PPWRVGYGSWRRAPRLVEIEQLHGECLIVVSGVGVSMALWRDSRGSNCVYTRNNDGLIMCFLGFLYFVVDDGFLTKIIVSTALQTLGWWWCRIVCVVFLVLTGGLWCCGGFYCGRWLVEALGLVVWFSSQDWGCYPFSIVVWLGDHLIRVYNISFKQMDKQVAIDVGEAMGEIVAIDWRDRKCCWIDYIRIR</sequence>